<accession>A0A0B2ARK8</accession>
<comment type="caution">
    <text evidence="1">The sequence shown here is derived from an EMBL/GenBank/DDBJ whole genome shotgun (WGS) entry which is preliminary data.</text>
</comment>
<dbReference type="EMBL" id="JTDL01000078">
    <property type="protein sequence ID" value="KHL04493.1"/>
    <property type="molecule type" value="Genomic_DNA"/>
</dbReference>
<gene>
    <name evidence="1" type="ORF">LK10_04980</name>
</gene>
<reference evidence="1 2" key="1">
    <citation type="submission" date="2014-09" db="EMBL/GenBank/DDBJ databases">
        <title>Genome sequence of Sinomonas sp. MUSC 117.</title>
        <authorList>
            <person name="Lee L.-H."/>
        </authorList>
    </citation>
    <scope>NUCLEOTIDE SEQUENCE [LARGE SCALE GENOMIC DNA]</scope>
    <source>
        <strain evidence="1 2">MUSC 117</strain>
    </source>
</reference>
<evidence type="ECO:0000313" key="1">
    <source>
        <dbReference type="EMBL" id="KHL04493.1"/>
    </source>
</evidence>
<dbReference type="RefSeq" id="WP_043120664.1">
    <property type="nucleotide sequence ID" value="NZ_JTDL01000078.1"/>
</dbReference>
<dbReference type="AlphaFoldDB" id="A0A0B2ARK8"/>
<dbReference type="STRING" id="1338436.LK10_04980"/>
<dbReference type="Proteomes" id="UP000030982">
    <property type="component" value="Unassembled WGS sequence"/>
</dbReference>
<evidence type="ECO:0000313" key="2">
    <source>
        <dbReference type="Proteomes" id="UP000030982"/>
    </source>
</evidence>
<name>A0A0B2ARK8_9MICC</name>
<sequence length="421" mass="46806">MAEVSINGVPHKPVPGSLANGISPDRLRTIVQDSHLNFLIGAGTPSSFFGLLGNVEDALTQVAESTAADDVKAVVKASIQAYFFDSVLTPNLKVVERHADTEDVLTSYAKFLRTLNRILLKRHSSILAKQANIFTTNVDMVFEVALEQMGIDFSDGFSGKIRPRFDLGDFNTIRLRMASRFEQRSEVPVFNLVKIHGSVGWLQEHRSPERTEIIFDHGLSLVSEVQRALDAARGDLIAITDGDQVDAAALIPKAPTSAVPATVARFTDAYDRLGIVNPDKRKFATTVLNETYYELIRRFANELEKENSVLFVHGFSFRDEHLRDVVVRAARSNPTLQVIVFCYSRTDLAEYQKLIPDTDVKNTNILFVVPPEPEDGAAEMKASLDVVTSDYFVPIIADKFPSTDQRIELDIRIPREEGTVV</sequence>
<proteinExistence type="predicted"/>
<dbReference type="OrthoDB" id="9808492at2"/>
<organism evidence="1 2">
    <name type="scientific">Sinomonas humi</name>
    <dbReference type="NCBI Taxonomy" id="1338436"/>
    <lineage>
        <taxon>Bacteria</taxon>
        <taxon>Bacillati</taxon>
        <taxon>Actinomycetota</taxon>
        <taxon>Actinomycetes</taxon>
        <taxon>Micrococcales</taxon>
        <taxon>Micrococcaceae</taxon>
        <taxon>Sinomonas</taxon>
    </lineage>
</organism>
<protein>
    <submittedName>
        <fullName evidence="1">Uncharacterized protein</fullName>
    </submittedName>
</protein>
<keyword evidence="2" id="KW-1185">Reference proteome</keyword>